<gene>
    <name evidence="2" type="ORF">BVC71_02790</name>
</gene>
<accession>A0A251X208</accession>
<reference evidence="2 3" key="1">
    <citation type="submission" date="2016-12" db="EMBL/GenBank/DDBJ databases">
        <title>The draft genome sequence of HSLHS2.</title>
        <authorList>
            <person name="Hu D."/>
            <person name="Wang L."/>
            <person name="Shao Z."/>
        </authorList>
    </citation>
    <scope>NUCLEOTIDE SEQUENCE [LARGE SCALE GENOMIC DNA]</scope>
    <source>
        <strain evidence="2">MCCC 1A06712</strain>
    </source>
</reference>
<feature type="transmembrane region" description="Helical" evidence="1">
    <location>
        <begin position="324"/>
        <end position="344"/>
    </location>
</feature>
<feature type="transmembrane region" description="Helical" evidence="1">
    <location>
        <begin position="122"/>
        <end position="142"/>
    </location>
</feature>
<feature type="transmembrane region" description="Helical" evidence="1">
    <location>
        <begin position="69"/>
        <end position="87"/>
    </location>
</feature>
<keyword evidence="1" id="KW-1133">Transmembrane helix</keyword>
<name>A0A251X208_9RHOB</name>
<keyword evidence="1" id="KW-0812">Transmembrane</keyword>
<organism evidence="2 3">
    <name type="scientific">Marivivens niveibacter</name>
    <dbReference type="NCBI Taxonomy" id="1930667"/>
    <lineage>
        <taxon>Bacteria</taxon>
        <taxon>Pseudomonadati</taxon>
        <taxon>Pseudomonadota</taxon>
        <taxon>Alphaproteobacteria</taxon>
        <taxon>Rhodobacterales</taxon>
        <taxon>Paracoccaceae</taxon>
        <taxon>Marivivens group</taxon>
        <taxon>Marivivens</taxon>
    </lineage>
</organism>
<evidence type="ECO:0000313" key="2">
    <source>
        <dbReference type="EMBL" id="OUD10445.1"/>
    </source>
</evidence>
<comment type="caution">
    <text evidence="2">The sequence shown here is derived from an EMBL/GenBank/DDBJ whole genome shotgun (WGS) entry which is preliminary data.</text>
</comment>
<dbReference type="Proteomes" id="UP000194664">
    <property type="component" value="Unassembled WGS sequence"/>
</dbReference>
<sequence length="389" mass="43791">MTHPLTTYDGSANNEHYPSKDVASVSFFIILVIYILYFGFTDQNPLRPLIYILPATVAFELTLRGSLRLKPYLLSTLIIYLTFFFPYSANNTEAHTKEAVFLILSLTVATIAFKTPKWFPTYFLFSCLITVAIRGLINGLSLSEIKFGLASSNIGTETSLGLITPLVAIFLFTKGQRVLGFLAIIVTVLMFKRIGLVALLTVLLIDTLQYTYFKKLKISHSAATTVKISIILTTATIGLFPTEFYQIISNIYYNTTGNYVSPDHLSSGRYFALSVFTDNLIENLTTTTILFGNGAGYSTYFLGESSLLLDKHYPLLHNDFLRMFSDYGLIGLFVGVLFLLKLAIKDRLSSNFSTYTSILFMTDNVLTYFVFWLVFIALLRAPHLDNKFY</sequence>
<proteinExistence type="predicted"/>
<feature type="transmembrane region" description="Helical" evidence="1">
    <location>
        <begin position="178"/>
        <end position="205"/>
    </location>
</feature>
<evidence type="ECO:0000256" key="1">
    <source>
        <dbReference type="SAM" id="Phobius"/>
    </source>
</evidence>
<keyword evidence="1" id="KW-0472">Membrane</keyword>
<dbReference type="AlphaFoldDB" id="A0A251X208"/>
<protein>
    <recommendedName>
        <fullName evidence="4">O-antigen polymerase</fullName>
    </recommendedName>
</protein>
<feature type="transmembrane region" description="Helical" evidence="1">
    <location>
        <begin position="226"/>
        <end position="248"/>
    </location>
</feature>
<keyword evidence="3" id="KW-1185">Reference proteome</keyword>
<feature type="transmembrane region" description="Helical" evidence="1">
    <location>
        <begin position="365"/>
        <end position="383"/>
    </location>
</feature>
<dbReference type="EMBL" id="MSPP01000001">
    <property type="protein sequence ID" value="OUD10445.1"/>
    <property type="molecule type" value="Genomic_DNA"/>
</dbReference>
<feature type="transmembrane region" description="Helical" evidence="1">
    <location>
        <begin position="22"/>
        <end position="39"/>
    </location>
</feature>
<evidence type="ECO:0000313" key="3">
    <source>
        <dbReference type="Proteomes" id="UP000194664"/>
    </source>
</evidence>
<feature type="transmembrane region" description="Helical" evidence="1">
    <location>
        <begin position="154"/>
        <end position="172"/>
    </location>
</feature>
<evidence type="ECO:0008006" key="4">
    <source>
        <dbReference type="Google" id="ProtNLM"/>
    </source>
</evidence>